<feature type="region of interest" description="Disordered" evidence="18">
    <location>
        <begin position="559"/>
        <end position="578"/>
    </location>
</feature>
<dbReference type="PROSITE" id="PS50011">
    <property type="entry name" value="PROTEIN_KINASE_DOM"/>
    <property type="match status" value="1"/>
</dbReference>
<evidence type="ECO:0000256" key="5">
    <source>
        <dbReference type="ARBA" id="ARBA00022490"/>
    </source>
</evidence>
<feature type="region of interest" description="Disordered" evidence="18">
    <location>
        <begin position="1"/>
        <end position="23"/>
    </location>
</feature>
<evidence type="ECO:0000256" key="2">
    <source>
        <dbReference type="ARBA" id="ARBA00004496"/>
    </source>
</evidence>
<evidence type="ECO:0000256" key="14">
    <source>
        <dbReference type="ARBA" id="ARBA00023054"/>
    </source>
</evidence>
<evidence type="ECO:0000256" key="17">
    <source>
        <dbReference type="PROSITE-ProRule" id="PRU10141"/>
    </source>
</evidence>
<dbReference type="InterPro" id="IPR011009">
    <property type="entry name" value="Kinase-like_dom_sf"/>
</dbReference>
<keyword evidence="10 17" id="KW-0547">Nucleotide-binding</keyword>
<feature type="binding site" evidence="17">
    <location>
        <position position="109"/>
    </location>
    <ligand>
        <name>ATP</name>
        <dbReference type="ChEBI" id="CHEBI:30616"/>
    </ligand>
</feature>
<reference evidence="23" key="1">
    <citation type="submission" date="2009-08" db="EMBL/GenBank/DDBJ databases">
        <title>Annotation of Salpingoeca rosetta.</title>
        <authorList>
            <consortium name="The Broad Institute Genome Sequencing Platform"/>
            <person name="Russ C."/>
            <person name="Cuomo C."/>
            <person name="Burger G."/>
            <person name="Gray M.W."/>
            <person name="Holland P.W.H."/>
            <person name="King N."/>
            <person name="Lang F.B.F."/>
            <person name="Roger A.J."/>
            <person name="Ruiz-Trillo I."/>
            <person name="Young S.K."/>
            <person name="Zeng Q."/>
            <person name="Gargeya S."/>
            <person name="Alvarado L."/>
            <person name="Berlin A."/>
            <person name="Chapman S.B."/>
            <person name="Chen Z."/>
            <person name="Freedman E."/>
            <person name="Gellesch M."/>
            <person name="Goldberg J."/>
            <person name="Griggs A."/>
            <person name="Gujja S."/>
            <person name="Heilman E."/>
            <person name="Heiman D."/>
            <person name="Howarth C."/>
            <person name="Mehta T."/>
            <person name="Neiman D."/>
            <person name="Pearson M."/>
            <person name="Roberts A."/>
            <person name="Saif S."/>
            <person name="Shea T."/>
            <person name="Shenoy N."/>
            <person name="Sisk P."/>
            <person name="Stolte C."/>
            <person name="Sykes S."/>
            <person name="White J."/>
            <person name="Yandava C."/>
            <person name="Haas B."/>
            <person name="Nusbaum C."/>
            <person name="Birren B."/>
        </authorList>
    </citation>
    <scope>NUCLEOTIDE SEQUENCE [LARGE SCALE GENOMIC DNA]</scope>
    <source>
        <strain evidence="23">ATCC 50818</strain>
    </source>
</reference>
<dbReference type="Gene3D" id="3.30.200.20">
    <property type="entry name" value="Phosphorylase Kinase, domain 1"/>
    <property type="match status" value="1"/>
</dbReference>
<evidence type="ECO:0000256" key="8">
    <source>
        <dbReference type="ARBA" id="ARBA00022679"/>
    </source>
</evidence>
<dbReference type="KEGG" id="sre:PTSG_11974"/>
<evidence type="ECO:0000313" key="24">
    <source>
        <dbReference type="Proteomes" id="UP000007799"/>
    </source>
</evidence>
<dbReference type="Pfam" id="PF00433">
    <property type="entry name" value="Pkinase_C"/>
    <property type="match status" value="1"/>
</dbReference>
<dbReference type="InterPro" id="IPR017892">
    <property type="entry name" value="Pkinase_C"/>
</dbReference>
<keyword evidence="13" id="KW-0460">Magnesium</keyword>
<dbReference type="PROSITE" id="PS00107">
    <property type="entry name" value="PROTEIN_KINASE_ATP"/>
    <property type="match status" value="1"/>
</dbReference>
<evidence type="ECO:0000259" key="20">
    <source>
        <dbReference type="PROSITE" id="PS50108"/>
    </source>
</evidence>
<feature type="region of interest" description="Disordered" evidence="18">
    <location>
        <begin position="1719"/>
        <end position="1740"/>
    </location>
</feature>
<evidence type="ECO:0000256" key="7">
    <source>
        <dbReference type="ARBA" id="ARBA00022553"/>
    </source>
</evidence>
<feature type="domain" description="AGC-kinase C-terminal" evidence="22">
    <location>
        <begin position="339"/>
        <end position="408"/>
    </location>
</feature>
<keyword evidence="6" id="KW-0723">Serine/threonine-protein kinase</keyword>
<feature type="compositionally biased region" description="Polar residues" evidence="18">
    <location>
        <begin position="497"/>
        <end position="506"/>
    </location>
</feature>
<sequence length="1740" mass="193748">MDTTPTSRSESLRRRPPDDPVQSKMQEILPYELLFDTFLAVHQELKAPQLRKEKNIHDFVTQHEDGVKAAQQVLVTRKDFDTLKIIGRGAFGEVQVVRHKVSKKVYAMKILNKWEMLKRKETACFMEERDVLVFGDRKWITQLHFAFQDEDNLYLVMEYYSGGDILTLLSKFEDRMEEDMVRFYAAEVILAIDSLHRLGYVHRDIKPDNIVLSKNGHIRLADFGSCVKLDDNGLVDSQVAVGTPDYISPEILMSMEGKGKYGREVDWWSLGVCMYEMLCGDTPFYSETLVGTYGKIMDHAVPYGKIMDHADLIRRLLCDSSKRLGRHGIDDFKKHPFFNGVNWAAIHTEEAPYKPTVTSSTDTSNFDPVEDQPAPSAKRPATGRTFSGMHLPFVGFSFTSRRTTMAELRRSSSDLLDVTSPSRKLQRNNSLLVSTNQKLELRVLELERQLQEATGGGGKNNTDNSSHGSGSDETAASGKKGGIRRSQRPKSVHLRSALSTDGSQTTLELAEAKRKLNEANVRNMRLEKEMASVKEKLEAAETRADEAEHTAATFKAKLATEADNTKTQQEASAAASKEVSKLTLQAQSLESECTELREELEDLQLQHQQLKKSAGSSKEQVLDLEDKLAHAETQIRQLKRTKVELEDKYDNAKELLVLEQRSVKELTAKLHEAGSVSSSTSKEAEQRTAELREAEQRIAQLQTKLREQNEAHTASISELEQQLLGAQAAARRHDASAVQKAVEQAREQHQQEKERLLATNQRLQTTVAGLREEVQLAKARSDEQQTVLKQRISQLEADMKESSKLAHAELQRDLDRAVREVDASRTSVKELEASNDALRADMQTKEEDITALQAEVERLMVVTETQEQELERLRSQSSAGYDVEDTLAELVQQVKEYEDAHAELDRLKAAVEAELQSLKELRLSPKTFLEKHQRQQRRNQKVERLELRQLQQERDQEAQAKNQALAELNALRARQEAEAQELIAIRSENKALKNEVNLLAEERDRLQHDAKRRGSLSSGYTLNVSQQHDAASSRSSTHNGHTGRDSRISRASYAAGQLKELPLVEGKLFVPKPAGVRKGWLEAYCRVEAGVMRVHALNTRLQRAESVAALAPLDSGIALAKRHPIVMVDLIRNRVDVDAVTSADVIHANSRDIPRIFKMTVVEHGTNLKFTLLFMAHEVKAQTDWLAKFRRYLHAARKFAPPLDVVSSSRVASSLDCAEIKAVTCAAVIDQQTAIVGGPFGLLLAKLKSRTFVPFADSKRLTHVSHVSALPDQNLIVVVYGKTPQVRLFDLKASIRRGDEGTKLPETKGCSLVATGVLKGQAILAVLIKKTVLVIPVEPTGQPDTPREVVLPAPATLLTFLDGYLAVAYDSTFTLYDCAKLRPQTLIAPGFESIEFALPSNAAKHGLEPRMVLDVTPMRGAVRELLLCFNKVGLFVTEIGYPAREKPYIKWSVDATSFLVHEQLLFCIGSSHVEVLDVITGEFVQVVHLPNMRLCNPRQLLFTAQASDSTCLVQLWPTEEEPYFNLAYLKKVGHGAGAGVGGGGKTMSTKHTSRRMTFATSGRRASKAPLERLDSSIISTPRDFVHVEHRGSSSMLTGHDTTNAATAASSSSSSSGNRSHLHAPMHLSLTRPRPTTPPDASGYKTPPRVQSPASPERTIKRQPQHVARTTDGAEKEESGAGDEGSVTSPMSRRDSFGQLATLVNDPNTRFTELYKAMSRQSIFNEESGNDDDNSGGGGRW</sequence>
<dbReference type="PROSITE" id="PS50219">
    <property type="entry name" value="CNH"/>
    <property type="match status" value="1"/>
</dbReference>
<feature type="compositionally biased region" description="Polar residues" evidence="18">
    <location>
        <begin position="1015"/>
        <end position="1040"/>
    </location>
</feature>
<dbReference type="PROSITE" id="PS00108">
    <property type="entry name" value="PROTEIN_KINASE_ST"/>
    <property type="match status" value="1"/>
</dbReference>
<dbReference type="InterPro" id="IPR050839">
    <property type="entry name" value="Rho-assoc_Ser/Thr_Kinase"/>
</dbReference>
<evidence type="ECO:0000259" key="22">
    <source>
        <dbReference type="PROSITE" id="PS51285"/>
    </source>
</evidence>
<evidence type="ECO:0000256" key="10">
    <source>
        <dbReference type="ARBA" id="ARBA00022741"/>
    </source>
</evidence>
<dbReference type="FunFam" id="3.30.200.20:FF:000017">
    <property type="entry name" value="Non-specific serine/threonine protein kinase"/>
    <property type="match status" value="1"/>
</dbReference>
<keyword evidence="24" id="KW-1185">Reference proteome</keyword>
<dbReference type="InterPro" id="IPR000719">
    <property type="entry name" value="Prot_kinase_dom"/>
</dbReference>
<dbReference type="EC" id="2.7.11.1" evidence="4"/>
<feature type="domain" description="CRIB" evidence="20">
    <location>
        <begin position="1578"/>
        <end position="1591"/>
    </location>
</feature>
<evidence type="ECO:0000256" key="9">
    <source>
        <dbReference type="ARBA" id="ARBA00022723"/>
    </source>
</evidence>
<dbReference type="GO" id="GO:0005524">
    <property type="term" value="F:ATP binding"/>
    <property type="evidence" value="ECO:0007669"/>
    <property type="project" value="UniProtKB-UniRule"/>
</dbReference>
<dbReference type="SUPFAM" id="SSF57997">
    <property type="entry name" value="Tropomyosin"/>
    <property type="match status" value="1"/>
</dbReference>
<feature type="region of interest" description="Disordered" evidence="18">
    <location>
        <begin position="1592"/>
        <end position="1701"/>
    </location>
</feature>
<evidence type="ECO:0000256" key="15">
    <source>
        <dbReference type="ARBA" id="ARBA00047899"/>
    </source>
</evidence>
<dbReference type="GeneID" id="16076334"/>
<dbReference type="STRING" id="946362.F2U4E5"/>
<dbReference type="GO" id="GO:0106310">
    <property type="term" value="F:protein serine kinase activity"/>
    <property type="evidence" value="ECO:0007669"/>
    <property type="project" value="RHEA"/>
</dbReference>
<evidence type="ECO:0000256" key="1">
    <source>
        <dbReference type="ARBA" id="ARBA00001946"/>
    </source>
</evidence>
<keyword evidence="8" id="KW-0808">Transferase</keyword>
<keyword evidence="5" id="KW-0963">Cytoplasm</keyword>
<dbReference type="SUPFAM" id="SSF56112">
    <property type="entry name" value="Protein kinase-like (PK-like)"/>
    <property type="match status" value="1"/>
</dbReference>
<dbReference type="Gene3D" id="2.30.29.30">
    <property type="entry name" value="Pleckstrin-homology domain (PH domain)/Phosphotyrosine-binding domain (PTB)"/>
    <property type="match status" value="1"/>
</dbReference>
<dbReference type="Proteomes" id="UP000007799">
    <property type="component" value="Unassembled WGS sequence"/>
</dbReference>
<dbReference type="InterPro" id="IPR017441">
    <property type="entry name" value="Protein_kinase_ATP_BS"/>
</dbReference>
<dbReference type="InterPro" id="IPR011993">
    <property type="entry name" value="PH-like_dom_sf"/>
</dbReference>
<dbReference type="InterPro" id="IPR001180">
    <property type="entry name" value="CNH_dom"/>
</dbReference>
<comment type="catalytic activity">
    <reaction evidence="15">
        <text>L-threonyl-[protein] + ATP = O-phospho-L-threonyl-[protein] + ADP + H(+)</text>
        <dbReference type="Rhea" id="RHEA:46608"/>
        <dbReference type="Rhea" id="RHEA-COMP:11060"/>
        <dbReference type="Rhea" id="RHEA-COMP:11605"/>
        <dbReference type="ChEBI" id="CHEBI:15378"/>
        <dbReference type="ChEBI" id="CHEBI:30013"/>
        <dbReference type="ChEBI" id="CHEBI:30616"/>
        <dbReference type="ChEBI" id="CHEBI:61977"/>
        <dbReference type="ChEBI" id="CHEBI:456216"/>
        <dbReference type="EC" id="2.7.11.1"/>
    </reaction>
</comment>
<evidence type="ECO:0000259" key="19">
    <source>
        <dbReference type="PROSITE" id="PS50011"/>
    </source>
</evidence>
<feature type="region of interest" description="Disordered" evidence="18">
    <location>
        <begin position="1540"/>
        <end position="1574"/>
    </location>
</feature>
<organism evidence="24">
    <name type="scientific">Salpingoeca rosetta (strain ATCC 50818 / BSB-021)</name>
    <dbReference type="NCBI Taxonomy" id="946362"/>
    <lineage>
        <taxon>Eukaryota</taxon>
        <taxon>Choanoflagellata</taxon>
        <taxon>Craspedida</taxon>
        <taxon>Salpingoecidae</taxon>
        <taxon>Salpingoeca</taxon>
    </lineage>
</organism>
<evidence type="ECO:0000259" key="21">
    <source>
        <dbReference type="PROSITE" id="PS50219"/>
    </source>
</evidence>
<dbReference type="InterPro" id="IPR000095">
    <property type="entry name" value="CRIB_dom"/>
</dbReference>
<protein>
    <recommendedName>
        <fullName evidence="4">non-specific serine/threonine protein kinase</fullName>
        <ecNumber evidence="4">2.7.11.1</ecNumber>
    </recommendedName>
</protein>
<dbReference type="PANTHER" id="PTHR22988">
    <property type="entry name" value="MYOTONIC DYSTROPHY S/T KINASE-RELATED"/>
    <property type="match status" value="1"/>
</dbReference>
<dbReference type="EMBL" id="GL832961">
    <property type="protein sequence ID" value="EGD82511.1"/>
    <property type="molecule type" value="Genomic_DNA"/>
</dbReference>
<evidence type="ECO:0000256" key="11">
    <source>
        <dbReference type="ARBA" id="ARBA00022777"/>
    </source>
</evidence>
<feature type="compositionally biased region" description="Low complexity" evidence="18">
    <location>
        <begin position="565"/>
        <end position="577"/>
    </location>
</feature>
<dbReference type="InterPro" id="IPR000961">
    <property type="entry name" value="AGC-kinase_C"/>
</dbReference>
<dbReference type="Pfam" id="PF00069">
    <property type="entry name" value="Pkinase"/>
    <property type="match status" value="1"/>
</dbReference>
<dbReference type="OrthoDB" id="6764942at2759"/>
<feature type="compositionally biased region" description="Polar residues" evidence="18">
    <location>
        <begin position="460"/>
        <end position="474"/>
    </location>
</feature>
<evidence type="ECO:0000256" key="12">
    <source>
        <dbReference type="ARBA" id="ARBA00022840"/>
    </source>
</evidence>
<dbReference type="Pfam" id="PF25346">
    <property type="entry name" value="PH_MRCK"/>
    <property type="match status" value="1"/>
</dbReference>
<dbReference type="OMA" id="CCDKVPP"/>
<keyword evidence="11 23" id="KW-0418">Kinase</keyword>
<comment type="cofactor">
    <cofactor evidence="1">
        <name>Mg(2+)</name>
        <dbReference type="ChEBI" id="CHEBI:18420"/>
    </cofactor>
</comment>
<dbReference type="PANTHER" id="PTHR22988:SF71">
    <property type="entry name" value="CITRON RHO-INTERACTING KINASE"/>
    <property type="match status" value="1"/>
</dbReference>
<dbReference type="Pfam" id="PF00780">
    <property type="entry name" value="CNH"/>
    <property type="match status" value="1"/>
</dbReference>
<keyword evidence="9" id="KW-0479">Metal-binding</keyword>
<dbReference type="FunCoup" id="F2U4E5">
    <property type="interactions" value="683"/>
</dbReference>
<dbReference type="FunFam" id="1.10.510.10:FF:000014">
    <property type="entry name" value="Non-specific serine/threonine protein kinase"/>
    <property type="match status" value="1"/>
</dbReference>
<feature type="compositionally biased region" description="Polar residues" evidence="18">
    <location>
        <begin position="356"/>
        <end position="366"/>
    </location>
</feature>
<feature type="region of interest" description="Disordered" evidence="18">
    <location>
        <begin position="1009"/>
        <end position="1047"/>
    </location>
</feature>
<evidence type="ECO:0000256" key="13">
    <source>
        <dbReference type="ARBA" id="ARBA00022842"/>
    </source>
</evidence>
<proteinExistence type="inferred from homology"/>
<feature type="compositionally biased region" description="Basic residues" evidence="18">
    <location>
        <begin position="481"/>
        <end position="493"/>
    </location>
</feature>
<dbReference type="InterPro" id="IPR057529">
    <property type="entry name" value="MRCK/ROCK_PH"/>
</dbReference>
<feature type="region of interest" description="Disordered" evidence="18">
    <location>
        <begin position="354"/>
        <end position="384"/>
    </location>
</feature>
<dbReference type="RefSeq" id="XP_004995747.1">
    <property type="nucleotide sequence ID" value="XM_004995690.1"/>
</dbReference>
<keyword evidence="7" id="KW-0597">Phosphoprotein</keyword>
<accession>F2U4E5</accession>
<feature type="domain" description="Protein kinase" evidence="19">
    <location>
        <begin position="80"/>
        <end position="338"/>
    </location>
</feature>
<evidence type="ECO:0000256" key="18">
    <source>
        <dbReference type="SAM" id="MobiDB-lite"/>
    </source>
</evidence>
<comment type="catalytic activity">
    <reaction evidence="16">
        <text>L-seryl-[protein] + ATP = O-phospho-L-seryl-[protein] + ADP + H(+)</text>
        <dbReference type="Rhea" id="RHEA:17989"/>
        <dbReference type="Rhea" id="RHEA-COMP:9863"/>
        <dbReference type="Rhea" id="RHEA-COMP:11604"/>
        <dbReference type="ChEBI" id="CHEBI:15378"/>
        <dbReference type="ChEBI" id="CHEBI:29999"/>
        <dbReference type="ChEBI" id="CHEBI:30616"/>
        <dbReference type="ChEBI" id="CHEBI:83421"/>
        <dbReference type="ChEBI" id="CHEBI:456216"/>
        <dbReference type="EC" id="2.7.11.1"/>
    </reaction>
</comment>
<dbReference type="PROSITE" id="PS50108">
    <property type="entry name" value="CRIB"/>
    <property type="match status" value="1"/>
</dbReference>
<dbReference type="PROSITE" id="PS51285">
    <property type="entry name" value="AGC_KINASE_CTER"/>
    <property type="match status" value="1"/>
</dbReference>
<name>F2U4E5_SALR5</name>
<dbReference type="GO" id="GO:0004674">
    <property type="term" value="F:protein serine/threonine kinase activity"/>
    <property type="evidence" value="ECO:0007669"/>
    <property type="project" value="UniProtKB-KW"/>
</dbReference>
<evidence type="ECO:0000256" key="3">
    <source>
        <dbReference type="ARBA" id="ARBA00005719"/>
    </source>
</evidence>
<dbReference type="GO" id="GO:0005856">
    <property type="term" value="C:cytoskeleton"/>
    <property type="evidence" value="ECO:0007669"/>
    <property type="project" value="TreeGrafter"/>
</dbReference>
<evidence type="ECO:0000256" key="6">
    <source>
        <dbReference type="ARBA" id="ARBA00022527"/>
    </source>
</evidence>
<comment type="subcellular location">
    <subcellularLocation>
        <location evidence="2">Cytoplasm</location>
    </subcellularLocation>
</comment>
<evidence type="ECO:0000313" key="23">
    <source>
        <dbReference type="EMBL" id="EGD82511.1"/>
    </source>
</evidence>
<dbReference type="Gene3D" id="1.10.510.10">
    <property type="entry name" value="Transferase(Phosphotransferase) domain 1"/>
    <property type="match status" value="1"/>
</dbReference>
<dbReference type="eggNOG" id="KOG0612">
    <property type="taxonomic scope" value="Eukaryota"/>
</dbReference>
<feature type="domain" description="CNH" evidence="21">
    <location>
        <begin position="1220"/>
        <end position="1502"/>
    </location>
</feature>
<dbReference type="GO" id="GO:0031032">
    <property type="term" value="P:actomyosin structure organization"/>
    <property type="evidence" value="ECO:0007669"/>
    <property type="project" value="TreeGrafter"/>
</dbReference>
<evidence type="ECO:0000256" key="4">
    <source>
        <dbReference type="ARBA" id="ARBA00012513"/>
    </source>
</evidence>
<gene>
    <name evidence="23" type="ORF">PTSG_11974</name>
</gene>
<dbReference type="InParanoid" id="F2U4E5"/>
<dbReference type="SMART" id="SM00133">
    <property type="entry name" value="S_TK_X"/>
    <property type="match status" value="1"/>
</dbReference>
<feature type="compositionally biased region" description="Low complexity" evidence="18">
    <location>
        <begin position="1601"/>
        <end position="1615"/>
    </location>
</feature>
<keyword evidence="14" id="KW-0175">Coiled coil</keyword>
<dbReference type="GO" id="GO:0046872">
    <property type="term" value="F:metal ion binding"/>
    <property type="evidence" value="ECO:0007669"/>
    <property type="project" value="UniProtKB-KW"/>
</dbReference>
<dbReference type="SMART" id="SM00036">
    <property type="entry name" value="CNH"/>
    <property type="match status" value="1"/>
</dbReference>
<evidence type="ECO:0000256" key="16">
    <source>
        <dbReference type="ARBA" id="ARBA00048679"/>
    </source>
</evidence>
<dbReference type="SMART" id="SM00220">
    <property type="entry name" value="S_TKc"/>
    <property type="match status" value="1"/>
</dbReference>
<dbReference type="InterPro" id="IPR008271">
    <property type="entry name" value="Ser/Thr_kinase_AS"/>
</dbReference>
<feature type="region of interest" description="Disordered" evidence="18">
    <location>
        <begin position="451"/>
        <end position="506"/>
    </location>
</feature>
<dbReference type="GO" id="GO:0005737">
    <property type="term" value="C:cytoplasm"/>
    <property type="evidence" value="ECO:0007669"/>
    <property type="project" value="UniProtKB-SubCell"/>
</dbReference>
<keyword evidence="12 17" id="KW-0067">ATP-binding</keyword>
<comment type="similarity">
    <text evidence="3">Belongs to the protein kinase superfamily. AGC Ser/Thr protein kinase family. DMPK subfamily.</text>
</comment>